<dbReference type="EMBL" id="JAKIKT010000006">
    <property type="protein sequence ID" value="MCL2915233.1"/>
    <property type="molecule type" value="Genomic_DNA"/>
</dbReference>
<dbReference type="InterPro" id="IPR003787">
    <property type="entry name" value="Sulphur_relay_DsrE/F-like"/>
</dbReference>
<dbReference type="PANTHER" id="PTHR34874">
    <property type="entry name" value="PROTEIN YCHN"/>
    <property type="match status" value="1"/>
</dbReference>
<evidence type="ECO:0000313" key="2">
    <source>
        <dbReference type="Proteomes" id="UP001202831"/>
    </source>
</evidence>
<organism evidence="1 2">
    <name type="scientific">Shewanella corallii</name>
    <dbReference type="NCBI Taxonomy" id="560080"/>
    <lineage>
        <taxon>Bacteria</taxon>
        <taxon>Pseudomonadati</taxon>
        <taxon>Pseudomonadota</taxon>
        <taxon>Gammaproteobacteria</taxon>
        <taxon>Alteromonadales</taxon>
        <taxon>Shewanellaceae</taxon>
        <taxon>Shewanella</taxon>
    </lineage>
</organism>
<dbReference type="InterPro" id="IPR027396">
    <property type="entry name" value="DsrEFH-like"/>
</dbReference>
<sequence>MTTILTVLHDSPYGSEKTYNALRIALALQEHADSPIKQRLFLMSDAVVAALSGQNTPDLSYHIGQMLEILMAQGVEVHLCKTCCQMRGVDESRLIEGAQISTLVELSQFTLGSDKVIHV</sequence>
<reference evidence="1 2" key="1">
    <citation type="submission" date="2022-01" db="EMBL/GenBank/DDBJ databases">
        <title>Whole genome-based taxonomy of the Shewanellaceae.</title>
        <authorList>
            <person name="Martin-Rodriguez A.J."/>
        </authorList>
    </citation>
    <scope>NUCLEOTIDE SEQUENCE [LARGE SCALE GENOMIC DNA]</scope>
    <source>
        <strain evidence="1 2">DSM 21332</strain>
    </source>
</reference>
<name>A0ABT0N9V2_9GAMM</name>
<proteinExistence type="predicted"/>
<accession>A0ABT0N9V2</accession>
<dbReference type="PANTHER" id="PTHR34874:SF1">
    <property type="entry name" value="PROTEIN YCHN"/>
    <property type="match status" value="1"/>
</dbReference>
<dbReference type="SUPFAM" id="SSF75169">
    <property type="entry name" value="DsrEFH-like"/>
    <property type="match status" value="1"/>
</dbReference>
<dbReference type="Pfam" id="PF02635">
    <property type="entry name" value="DsrE"/>
    <property type="match status" value="1"/>
</dbReference>
<comment type="caution">
    <text evidence="1">The sequence shown here is derived from an EMBL/GenBank/DDBJ whole genome shotgun (WGS) entry which is preliminary data.</text>
</comment>
<evidence type="ECO:0000313" key="1">
    <source>
        <dbReference type="EMBL" id="MCL2915233.1"/>
    </source>
</evidence>
<dbReference type="Proteomes" id="UP001202831">
    <property type="component" value="Unassembled WGS sequence"/>
</dbReference>
<gene>
    <name evidence="1" type="ORF">L2725_15845</name>
</gene>
<protein>
    <submittedName>
        <fullName evidence="1">DsrE family protein</fullName>
    </submittedName>
</protein>
<keyword evidence="2" id="KW-1185">Reference proteome</keyword>
<dbReference type="RefSeq" id="WP_249249814.1">
    <property type="nucleotide sequence ID" value="NZ_JAKIKT010000006.1"/>
</dbReference>
<dbReference type="Gene3D" id="3.40.1260.10">
    <property type="entry name" value="DsrEFH-like"/>
    <property type="match status" value="1"/>
</dbReference>